<keyword evidence="9" id="KW-0472">Membrane</keyword>
<dbReference type="Gene3D" id="3.90.70.10">
    <property type="entry name" value="Cysteine proteinases"/>
    <property type="match status" value="1"/>
</dbReference>
<dbReference type="GO" id="GO:0005634">
    <property type="term" value="C:nucleus"/>
    <property type="evidence" value="ECO:0007669"/>
    <property type="project" value="TreeGrafter"/>
</dbReference>
<sequence>MDGGDRILVAAGLTAAVVVGAFVLWGPGGAPKVRKRRGQIAGLQNLGRTCFLNTLLQALAACPTFIEWLKKYAKADGHNSMITTLYTVIEVVNGTHESARGTPVCPLGVLQALRAAGWVVPADQQDAHELLHVLLNCIEEETAAMAKKPGCLSDALGLGGAKAWSALASPASPPSGSFSLRPARPASAAPPIEPDLADPDEPETEPTPLRKGVSRSFCHLSSVGRRWACAPARPAPAPPFRGTLASRTHCTVCSTKSPVRYDKFDSVSLSMSNASAGINGSYSLAGLIRAFTSPEIVSGLRCSKCVPEKGLDAPERTYTKHIRTLGFAKLPTCLCLHVSRVEWSASGLSKRSEFVAFTETLSMAPYTSPTAQSQPVDISAVLGEGRLRSGLSLVNAAAGGEGGERTLYLLVAVVVHVGGPRSGHFATYRRGNGFESKRWWYTSDTLVHEVSLQEVLRCSAYLLFYERMVEQPFKAMYF</sequence>
<dbReference type="InterPro" id="IPR038765">
    <property type="entry name" value="Papain-like_cys_pep_sf"/>
</dbReference>
<dbReference type="EC" id="3.4.19.12" evidence="3"/>
<feature type="compositionally biased region" description="Low complexity" evidence="8">
    <location>
        <begin position="174"/>
        <end position="190"/>
    </location>
</feature>
<comment type="caution">
    <text evidence="11">The sequence shown here is derived from an EMBL/GenBank/DDBJ whole genome shotgun (WGS) entry which is preliminary data.</text>
</comment>
<reference evidence="11 12" key="1">
    <citation type="submission" date="2023-11" db="EMBL/GenBank/DDBJ databases">
        <authorList>
            <person name="Okamura Y."/>
        </authorList>
    </citation>
    <scope>NUCLEOTIDE SEQUENCE [LARGE SCALE GENOMIC DNA]</scope>
</reference>
<feature type="transmembrane region" description="Helical" evidence="9">
    <location>
        <begin position="6"/>
        <end position="27"/>
    </location>
</feature>
<keyword evidence="6" id="KW-0378">Hydrolase</keyword>
<keyword evidence="5" id="KW-0833">Ubl conjugation pathway</keyword>
<comment type="catalytic activity">
    <reaction evidence="1">
        <text>Thiol-dependent hydrolysis of ester, thioester, amide, peptide and isopeptide bonds formed by the C-terminal Gly of ubiquitin (a 76-residue protein attached to proteins as an intracellular targeting signal).</text>
        <dbReference type="EC" id="3.4.19.12"/>
    </reaction>
</comment>
<feature type="domain" description="USP" evidence="10">
    <location>
        <begin position="41"/>
        <end position="468"/>
    </location>
</feature>
<proteinExistence type="inferred from homology"/>
<evidence type="ECO:0000256" key="4">
    <source>
        <dbReference type="ARBA" id="ARBA00022670"/>
    </source>
</evidence>
<dbReference type="PROSITE" id="PS00973">
    <property type="entry name" value="USP_2"/>
    <property type="match status" value="1"/>
</dbReference>
<dbReference type="GO" id="GO:0016579">
    <property type="term" value="P:protein deubiquitination"/>
    <property type="evidence" value="ECO:0007669"/>
    <property type="project" value="InterPro"/>
</dbReference>
<feature type="compositionally biased region" description="Acidic residues" evidence="8">
    <location>
        <begin position="195"/>
        <end position="204"/>
    </location>
</feature>
<dbReference type="GO" id="GO:0006508">
    <property type="term" value="P:proteolysis"/>
    <property type="evidence" value="ECO:0007669"/>
    <property type="project" value="UniProtKB-KW"/>
</dbReference>
<dbReference type="InterPro" id="IPR028889">
    <property type="entry name" value="USP"/>
</dbReference>
<dbReference type="CDD" id="cd02662">
    <property type="entry name" value="Peptidase_C19F"/>
    <property type="match status" value="1"/>
</dbReference>
<dbReference type="GO" id="GO:0004843">
    <property type="term" value="F:cysteine-type deubiquitinase activity"/>
    <property type="evidence" value="ECO:0007669"/>
    <property type="project" value="UniProtKB-EC"/>
</dbReference>
<evidence type="ECO:0000313" key="11">
    <source>
        <dbReference type="EMBL" id="CAK1551401.1"/>
    </source>
</evidence>
<evidence type="ECO:0000256" key="2">
    <source>
        <dbReference type="ARBA" id="ARBA00009085"/>
    </source>
</evidence>
<keyword evidence="4" id="KW-0645">Protease</keyword>
<name>A0AAV1JT78_9NEOP</name>
<feature type="region of interest" description="Disordered" evidence="8">
    <location>
        <begin position="174"/>
        <end position="211"/>
    </location>
</feature>
<evidence type="ECO:0000256" key="8">
    <source>
        <dbReference type="SAM" id="MobiDB-lite"/>
    </source>
</evidence>
<dbReference type="SUPFAM" id="SSF54001">
    <property type="entry name" value="Cysteine proteinases"/>
    <property type="match status" value="1"/>
</dbReference>
<dbReference type="InterPro" id="IPR018200">
    <property type="entry name" value="USP_CS"/>
</dbReference>
<dbReference type="InterPro" id="IPR001394">
    <property type="entry name" value="Peptidase_C19_UCH"/>
</dbReference>
<dbReference type="Proteomes" id="UP001497472">
    <property type="component" value="Unassembled WGS sequence"/>
</dbReference>
<dbReference type="AlphaFoldDB" id="A0AAV1JT78"/>
<dbReference type="Pfam" id="PF00443">
    <property type="entry name" value="UCH"/>
    <property type="match status" value="1"/>
</dbReference>
<dbReference type="PROSITE" id="PS50235">
    <property type="entry name" value="USP_3"/>
    <property type="match status" value="1"/>
</dbReference>
<keyword evidence="9" id="KW-1133">Transmembrane helix</keyword>
<evidence type="ECO:0000256" key="5">
    <source>
        <dbReference type="ARBA" id="ARBA00022786"/>
    </source>
</evidence>
<evidence type="ECO:0000256" key="7">
    <source>
        <dbReference type="ARBA" id="ARBA00022807"/>
    </source>
</evidence>
<evidence type="ECO:0000256" key="1">
    <source>
        <dbReference type="ARBA" id="ARBA00000707"/>
    </source>
</evidence>
<dbReference type="InterPro" id="IPR050164">
    <property type="entry name" value="Peptidase_C19"/>
</dbReference>
<evidence type="ECO:0000259" key="10">
    <source>
        <dbReference type="PROSITE" id="PS50235"/>
    </source>
</evidence>
<keyword evidence="7" id="KW-0788">Thiol protease</keyword>
<organism evidence="11 12">
    <name type="scientific">Leptosia nina</name>
    <dbReference type="NCBI Taxonomy" id="320188"/>
    <lineage>
        <taxon>Eukaryota</taxon>
        <taxon>Metazoa</taxon>
        <taxon>Ecdysozoa</taxon>
        <taxon>Arthropoda</taxon>
        <taxon>Hexapoda</taxon>
        <taxon>Insecta</taxon>
        <taxon>Pterygota</taxon>
        <taxon>Neoptera</taxon>
        <taxon>Endopterygota</taxon>
        <taxon>Lepidoptera</taxon>
        <taxon>Glossata</taxon>
        <taxon>Ditrysia</taxon>
        <taxon>Papilionoidea</taxon>
        <taxon>Pieridae</taxon>
        <taxon>Pierinae</taxon>
        <taxon>Leptosia</taxon>
    </lineage>
</organism>
<protein>
    <recommendedName>
        <fullName evidence="3">ubiquitinyl hydrolase 1</fullName>
        <ecNumber evidence="3">3.4.19.12</ecNumber>
    </recommendedName>
</protein>
<evidence type="ECO:0000313" key="12">
    <source>
        <dbReference type="Proteomes" id="UP001497472"/>
    </source>
</evidence>
<accession>A0AAV1JT78</accession>
<keyword evidence="12" id="KW-1185">Reference proteome</keyword>
<dbReference type="PANTHER" id="PTHR24006:SF888">
    <property type="entry name" value="UBIQUITIN CARBOXYL-TERMINAL HYDROLASE 30"/>
    <property type="match status" value="1"/>
</dbReference>
<dbReference type="PANTHER" id="PTHR24006">
    <property type="entry name" value="UBIQUITIN CARBOXYL-TERMINAL HYDROLASE"/>
    <property type="match status" value="1"/>
</dbReference>
<evidence type="ECO:0000256" key="3">
    <source>
        <dbReference type="ARBA" id="ARBA00012759"/>
    </source>
</evidence>
<gene>
    <name evidence="11" type="ORF">LNINA_LOCUS10541</name>
</gene>
<keyword evidence="9" id="KW-0812">Transmembrane</keyword>
<dbReference type="EMBL" id="CAVLEF010000122">
    <property type="protein sequence ID" value="CAK1551401.1"/>
    <property type="molecule type" value="Genomic_DNA"/>
</dbReference>
<dbReference type="GO" id="GO:0005829">
    <property type="term" value="C:cytosol"/>
    <property type="evidence" value="ECO:0007669"/>
    <property type="project" value="TreeGrafter"/>
</dbReference>
<comment type="similarity">
    <text evidence="2">Belongs to the peptidase C19 family.</text>
</comment>
<evidence type="ECO:0000256" key="6">
    <source>
        <dbReference type="ARBA" id="ARBA00022801"/>
    </source>
</evidence>
<evidence type="ECO:0000256" key="9">
    <source>
        <dbReference type="SAM" id="Phobius"/>
    </source>
</evidence>